<keyword evidence="4" id="KW-1015">Disulfide bond</keyword>
<dbReference type="InterPro" id="IPR036249">
    <property type="entry name" value="Thioredoxin-like_sf"/>
</dbReference>
<keyword evidence="2 6" id="KW-0732">Signal</keyword>
<evidence type="ECO:0000256" key="5">
    <source>
        <dbReference type="ARBA" id="ARBA00023284"/>
    </source>
</evidence>
<evidence type="ECO:0000256" key="3">
    <source>
        <dbReference type="ARBA" id="ARBA00023002"/>
    </source>
</evidence>
<dbReference type="InterPro" id="IPR012336">
    <property type="entry name" value="Thioredoxin-like_fold"/>
</dbReference>
<proteinExistence type="inferred from homology"/>
<evidence type="ECO:0000256" key="4">
    <source>
        <dbReference type="ARBA" id="ARBA00023157"/>
    </source>
</evidence>
<evidence type="ECO:0000313" key="8">
    <source>
        <dbReference type="EMBL" id="PFG15977.1"/>
    </source>
</evidence>
<comment type="similarity">
    <text evidence="1">Belongs to the thioredoxin family. DsbA subfamily.</text>
</comment>
<accession>A0A2A9CNE8</accession>
<organism evidence="8 9">
    <name type="scientific">Propionicimonas paludicola</name>
    <dbReference type="NCBI Taxonomy" id="185243"/>
    <lineage>
        <taxon>Bacteria</taxon>
        <taxon>Bacillati</taxon>
        <taxon>Actinomycetota</taxon>
        <taxon>Actinomycetes</taxon>
        <taxon>Propionibacteriales</taxon>
        <taxon>Nocardioidaceae</taxon>
        <taxon>Propionicimonas</taxon>
    </lineage>
</organism>
<evidence type="ECO:0000256" key="1">
    <source>
        <dbReference type="ARBA" id="ARBA00005791"/>
    </source>
</evidence>
<protein>
    <submittedName>
        <fullName evidence="8">Protein-disulfide isomerase</fullName>
    </submittedName>
</protein>
<keyword evidence="5" id="KW-0676">Redox-active center</keyword>
<dbReference type="Proteomes" id="UP000226079">
    <property type="component" value="Unassembled WGS sequence"/>
</dbReference>
<dbReference type="GO" id="GO:0016853">
    <property type="term" value="F:isomerase activity"/>
    <property type="evidence" value="ECO:0007669"/>
    <property type="project" value="UniProtKB-KW"/>
</dbReference>
<keyword evidence="8" id="KW-0413">Isomerase</keyword>
<dbReference type="Gene3D" id="3.40.30.10">
    <property type="entry name" value="Glutaredoxin"/>
    <property type="match status" value="1"/>
</dbReference>
<dbReference type="PROSITE" id="PS51352">
    <property type="entry name" value="THIOREDOXIN_2"/>
    <property type="match status" value="1"/>
</dbReference>
<dbReference type="SUPFAM" id="SSF52833">
    <property type="entry name" value="Thioredoxin-like"/>
    <property type="match status" value="1"/>
</dbReference>
<feature type="chain" id="PRO_5012676378" evidence="6">
    <location>
        <begin position="23"/>
        <end position="237"/>
    </location>
</feature>
<keyword evidence="3" id="KW-0560">Oxidoreductase</keyword>
<keyword evidence="9" id="KW-1185">Reference proteome</keyword>
<evidence type="ECO:0000256" key="6">
    <source>
        <dbReference type="SAM" id="SignalP"/>
    </source>
</evidence>
<dbReference type="Pfam" id="PF13462">
    <property type="entry name" value="Thioredoxin_4"/>
    <property type="match status" value="1"/>
</dbReference>
<reference evidence="8 9" key="1">
    <citation type="submission" date="2017-10" db="EMBL/GenBank/DDBJ databases">
        <title>Sequencing the genomes of 1000 actinobacteria strains.</title>
        <authorList>
            <person name="Klenk H.-P."/>
        </authorList>
    </citation>
    <scope>NUCLEOTIDE SEQUENCE [LARGE SCALE GENOMIC DNA]</scope>
    <source>
        <strain evidence="8 9">DSM 15597</strain>
    </source>
</reference>
<evidence type="ECO:0000313" key="9">
    <source>
        <dbReference type="Proteomes" id="UP000226079"/>
    </source>
</evidence>
<sequence length="237" mass="24996">MVVLFLLMVVIAQQSNSMTRLAVPAPTAAATSQAAAPTTSSAAAEPSAPATPLAQKVARNLKDDPMAWGDPDAPLLVVEWTDFRCPFCAAFANGTLPVLYEDYVKSGKMRFEIHDVAFFGDHSVDAAVAARAAGAQGKYREFMTTLYAAAPPSGHPDMPKDKLVGFAKTAGVPDLAKFTTALEDKALRTQVTESTTLAQSMGVSGVPFFVIGNQTMDGAQPLASFQQVIEKELAAAK</sequence>
<feature type="signal peptide" evidence="6">
    <location>
        <begin position="1"/>
        <end position="22"/>
    </location>
</feature>
<dbReference type="AlphaFoldDB" id="A0A2A9CNE8"/>
<gene>
    <name evidence="8" type="ORF">ATK74_0500</name>
</gene>
<dbReference type="PANTHER" id="PTHR13887:SF14">
    <property type="entry name" value="DISULFIDE BOND FORMATION PROTEIN D"/>
    <property type="match status" value="1"/>
</dbReference>
<dbReference type="PANTHER" id="PTHR13887">
    <property type="entry name" value="GLUTATHIONE S-TRANSFERASE KAPPA"/>
    <property type="match status" value="1"/>
</dbReference>
<comment type="caution">
    <text evidence="8">The sequence shown here is derived from an EMBL/GenBank/DDBJ whole genome shotgun (WGS) entry which is preliminary data.</text>
</comment>
<dbReference type="GO" id="GO:0016491">
    <property type="term" value="F:oxidoreductase activity"/>
    <property type="evidence" value="ECO:0007669"/>
    <property type="project" value="UniProtKB-KW"/>
</dbReference>
<name>A0A2A9CNE8_9ACTN</name>
<evidence type="ECO:0000256" key="2">
    <source>
        <dbReference type="ARBA" id="ARBA00022729"/>
    </source>
</evidence>
<feature type="domain" description="Thioredoxin" evidence="7">
    <location>
        <begin position="37"/>
        <end position="234"/>
    </location>
</feature>
<evidence type="ECO:0000259" key="7">
    <source>
        <dbReference type="PROSITE" id="PS51352"/>
    </source>
</evidence>
<dbReference type="InterPro" id="IPR013766">
    <property type="entry name" value="Thioredoxin_domain"/>
</dbReference>
<dbReference type="EMBL" id="PDJC01000001">
    <property type="protein sequence ID" value="PFG15977.1"/>
    <property type="molecule type" value="Genomic_DNA"/>
</dbReference>